<evidence type="ECO:0000313" key="3">
    <source>
        <dbReference type="Proteomes" id="UP001476798"/>
    </source>
</evidence>
<organism evidence="2 3">
    <name type="scientific">Goodea atripinnis</name>
    <dbReference type="NCBI Taxonomy" id="208336"/>
    <lineage>
        <taxon>Eukaryota</taxon>
        <taxon>Metazoa</taxon>
        <taxon>Chordata</taxon>
        <taxon>Craniata</taxon>
        <taxon>Vertebrata</taxon>
        <taxon>Euteleostomi</taxon>
        <taxon>Actinopterygii</taxon>
        <taxon>Neopterygii</taxon>
        <taxon>Teleostei</taxon>
        <taxon>Neoteleostei</taxon>
        <taxon>Acanthomorphata</taxon>
        <taxon>Ovalentaria</taxon>
        <taxon>Atherinomorphae</taxon>
        <taxon>Cyprinodontiformes</taxon>
        <taxon>Goodeidae</taxon>
        <taxon>Goodea</taxon>
    </lineage>
</organism>
<name>A0ABV0Q2K6_9TELE</name>
<evidence type="ECO:0000313" key="2">
    <source>
        <dbReference type="EMBL" id="MEQ2189777.1"/>
    </source>
</evidence>
<dbReference type="EMBL" id="JAHRIO010094064">
    <property type="protein sequence ID" value="MEQ2189777.1"/>
    <property type="molecule type" value="Genomic_DNA"/>
</dbReference>
<comment type="caution">
    <text evidence="2">The sequence shown here is derived from an EMBL/GenBank/DDBJ whole genome shotgun (WGS) entry which is preliminary data.</text>
</comment>
<accession>A0ABV0Q2K6</accession>
<proteinExistence type="predicted"/>
<feature type="region of interest" description="Disordered" evidence="1">
    <location>
        <begin position="100"/>
        <end position="120"/>
    </location>
</feature>
<evidence type="ECO:0000256" key="1">
    <source>
        <dbReference type="SAM" id="MobiDB-lite"/>
    </source>
</evidence>
<gene>
    <name evidence="2" type="ORF">GOODEAATRI_028846</name>
</gene>
<reference evidence="2 3" key="1">
    <citation type="submission" date="2021-06" db="EMBL/GenBank/DDBJ databases">
        <authorList>
            <person name="Palmer J.M."/>
        </authorList>
    </citation>
    <scope>NUCLEOTIDE SEQUENCE [LARGE SCALE GENOMIC DNA]</scope>
    <source>
        <strain evidence="2 3">GA_2019</strain>
        <tissue evidence="2">Muscle</tissue>
    </source>
</reference>
<protein>
    <submittedName>
        <fullName evidence="2">Uncharacterized protein</fullName>
    </submittedName>
</protein>
<sequence length="120" mass="13522">MWQLSDSMGSAFLKQTGCTVLTAGFGSANWVFMPLTFTELESIASVWTPRGPCEHVQCRAYGTSSENQNFTELEPEGVFFTFSYLLYKDNLKTIRLPGYLYESPTDPSVHSDGPRREDFS</sequence>
<keyword evidence="3" id="KW-1185">Reference proteome</keyword>
<dbReference type="Proteomes" id="UP001476798">
    <property type="component" value="Unassembled WGS sequence"/>
</dbReference>